<sequence length="245" mass="29415">MVCSKAWEKFIKKGPCVERRYKRGDIRTGCRANMRLKMDWIKKGYLIYEWEDNHNHDFVDLDKIHLMRTCREIKPDHKAMIDVHVKNGISVRSRYDALLHTYGTVEDMGFTRTNLWNYASSVKRMEMFPRDVIVMHKWLRDQSILKLGFFFDIELDDERRIQSVFWADAVMIYDYAKFGDFVSFDTTYRTNDKARPLGIFVGFNHHKCTTIFGAALMYDETGKYFRWLFKTFLKCMNHRFPKMTD</sequence>
<organism evidence="2 3">
    <name type="scientific">Lithospermum erythrorhizon</name>
    <name type="common">Purple gromwell</name>
    <name type="synonym">Lithospermum officinale var. erythrorhizon</name>
    <dbReference type="NCBI Taxonomy" id="34254"/>
    <lineage>
        <taxon>Eukaryota</taxon>
        <taxon>Viridiplantae</taxon>
        <taxon>Streptophyta</taxon>
        <taxon>Embryophyta</taxon>
        <taxon>Tracheophyta</taxon>
        <taxon>Spermatophyta</taxon>
        <taxon>Magnoliopsida</taxon>
        <taxon>eudicotyledons</taxon>
        <taxon>Gunneridae</taxon>
        <taxon>Pentapetalae</taxon>
        <taxon>asterids</taxon>
        <taxon>lamiids</taxon>
        <taxon>Boraginales</taxon>
        <taxon>Boraginaceae</taxon>
        <taxon>Boraginoideae</taxon>
        <taxon>Lithospermeae</taxon>
        <taxon>Lithospermum</taxon>
    </lineage>
</organism>
<reference evidence="2 3" key="1">
    <citation type="submission" date="2024-01" db="EMBL/GenBank/DDBJ databases">
        <title>The complete chloroplast genome sequence of Lithospermum erythrorhizon: insights into the phylogenetic relationship among Boraginaceae species and the maternal lineages of purple gromwells.</title>
        <authorList>
            <person name="Okada T."/>
            <person name="Watanabe K."/>
        </authorList>
    </citation>
    <scope>NUCLEOTIDE SEQUENCE [LARGE SCALE GENOMIC DNA]</scope>
</reference>
<dbReference type="Pfam" id="PF10551">
    <property type="entry name" value="MULE"/>
    <property type="match status" value="1"/>
</dbReference>
<accession>A0AAV3NNZ9</accession>
<dbReference type="InterPro" id="IPR018289">
    <property type="entry name" value="MULE_transposase_dom"/>
</dbReference>
<comment type="caution">
    <text evidence="2">The sequence shown here is derived from an EMBL/GenBank/DDBJ whole genome shotgun (WGS) entry which is preliminary data.</text>
</comment>
<gene>
    <name evidence="2" type="ORF">LIER_42644</name>
</gene>
<keyword evidence="3" id="KW-1185">Reference proteome</keyword>
<dbReference type="Proteomes" id="UP001454036">
    <property type="component" value="Unassembled WGS sequence"/>
</dbReference>
<feature type="domain" description="MULE transposase" evidence="1">
    <location>
        <begin position="182"/>
        <end position="243"/>
    </location>
</feature>
<name>A0AAV3NNZ9_LITER</name>
<dbReference type="EMBL" id="BAABME010030392">
    <property type="protein sequence ID" value="GAA0141097.1"/>
    <property type="molecule type" value="Genomic_DNA"/>
</dbReference>
<evidence type="ECO:0000259" key="1">
    <source>
        <dbReference type="Pfam" id="PF10551"/>
    </source>
</evidence>
<dbReference type="PANTHER" id="PTHR47718:SF2">
    <property type="entry name" value="PROTEIN FAR1-RELATED SEQUENCE 5-LIKE"/>
    <property type="match status" value="1"/>
</dbReference>
<dbReference type="AlphaFoldDB" id="A0AAV3NNZ9"/>
<proteinExistence type="predicted"/>
<dbReference type="PANTHER" id="PTHR47718">
    <property type="entry name" value="OS01G0519700 PROTEIN"/>
    <property type="match status" value="1"/>
</dbReference>
<protein>
    <recommendedName>
        <fullName evidence="1">MULE transposase domain-containing protein</fullName>
    </recommendedName>
</protein>
<evidence type="ECO:0000313" key="2">
    <source>
        <dbReference type="EMBL" id="GAA0141097.1"/>
    </source>
</evidence>
<evidence type="ECO:0000313" key="3">
    <source>
        <dbReference type="Proteomes" id="UP001454036"/>
    </source>
</evidence>